<dbReference type="InterPro" id="IPR036397">
    <property type="entry name" value="RNaseH_sf"/>
</dbReference>
<dbReference type="Proteomes" id="UP000324629">
    <property type="component" value="Unassembled WGS sequence"/>
</dbReference>
<keyword evidence="2" id="KW-1185">Reference proteome</keyword>
<dbReference type="EMBL" id="QNGE01001864">
    <property type="protein sequence ID" value="KAA3676676.1"/>
    <property type="molecule type" value="Genomic_DNA"/>
</dbReference>
<feature type="non-terminal residue" evidence="1">
    <location>
        <position position="1"/>
    </location>
</feature>
<sequence length="111" mass="12443">KCTKIVTNVCTRFIGNNHDGFHGLSSLKHCREHAEYCGSIQRKQYARVIIVAYSKWPEASLTTTPEANLMQRALRKAFGNQGVSAALVTDNGTNFTVNSLEECIKGFERRH</sequence>
<dbReference type="AlphaFoldDB" id="A0A5J4NM21"/>
<dbReference type="GO" id="GO:0003676">
    <property type="term" value="F:nucleic acid binding"/>
    <property type="evidence" value="ECO:0007669"/>
    <property type="project" value="InterPro"/>
</dbReference>
<dbReference type="SUPFAM" id="SSF53098">
    <property type="entry name" value="Ribonuclease H-like"/>
    <property type="match status" value="1"/>
</dbReference>
<accession>A0A5J4NM21</accession>
<proteinExistence type="predicted"/>
<organism evidence="1 2">
    <name type="scientific">Paragonimus westermani</name>
    <dbReference type="NCBI Taxonomy" id="34504"/>
    <lineage>
        <taxon>Eukaryota</taxon>
        <taxon>Metazoa</taxon>
        <taxon>Spiralia</taxon>
        <taxon>Lophotrochozoa</taxon>
        <taxon>Platyhelminthes</taxon>
        <taxon>Trematoda</taxon>
        <taxon>Digenea</taxon>
        <taxon>Plagiorchiida</taxon>
        <taxon>Troglotremata</taxon>
        <taxon>Troglotrematidae</taxon>
        <taxon>Paragonimus</taxon>
    </lineage>
</organism>
<evidence type="ECO:0000313" key="2">
    <source>
        <dbReference type="Proteomes" id="UP000324629"/>
    </source>
</evidence>
<evidence type="ECO:0000313" key="1">
    <source>
        <dbReference type="EMBL" id="KAA3676676.1"/>
    </source>
</evidence>
<name>A0A5J4NM21_9TREM</name>
<comment type="caution">
    <text evidence="1">The sequence shown here is derived from an EMBL/GenBank/DDBJ whole genome shotgun (WGS) entry which is preliminary data.</text>
</comment>
<dbReference type="Gene3D" id="3.30.420.10">
    <property type="entry name" value="Ribonuclease H-like superfamily/Ribonuclease H"/>
    <property type="match status" value="1"/>
</dbReference>
<protein>
    <recommendedName>
        <fullName evidence="3">Integrase catalytic domain-containing protein</fullName>
    </recommendedName>
</protein>
<reference evidence="1 2" key="1">
    <citation type="journal article" date="2019" name="Gigascience">
        <title>Whole-genome sequence of the oriental lung fluke Paragonimus westermani.</title>
        <authorList>
            <person name="Oey H."/>
            <person name="Zakrzewski M."/>
            <person name="Narain K."/>
            <person name="Devi K.R."/>
            <person name="Agatsuma T."/>
            <person name="Nawaratna S."/>
            <person name="Gobert G.N."/>
            <person name="Jones M.K."/>
            <person name="Ragan M.A."/>
            <person name="McManus D.P."/>
            <person name="Krause L."/>
        </authorList>
    </citation>
    <scope>NUCLEOTIDE SEQUENCE [LARGE SCALE GENOMIC DNA]</scope>
    <source>
        <strain evidence="1 2">IND2009</strain>
    </source>
</reference>
<evidence type="ECO:0008006" key="3">
    <source>
        <dbReference type="Google" id="ProtNLM"/>
    </source>
</evidence>
<dbReference type="InterPro" id="IPR012337">
    <property type="entry name" value="RNaseH-like_sf"/>
</dbReference>
<gene>
    <name evidence="1" type="ORF">DEA37_0008963</name>
</gene>